<evidence type="ECO:0000256" key="1">
    <source>
        <dbReference type="SAM" id="MobiDB-lite"/>
    </source>
</evidence>
<proteinExistence type="predicted"/>
<gene>
    <name evidence="2" type="ORF">UPYG_G00211360</name>
</gene>
<protein>
    <submittedName>
        <fullName evidence="2">Uncharacterized protein</fullName>
    </submittedName>
</protein>
<accession>A0ABD0WJT6</accession>
<sequence>MSPTLSKATLRPAKEVWGRRCKQGHRNKVPFHNGLYLPSVYPIWMLSDGRGVSHIHVMHQDRGALGYILKYRRKGLQLAQEPPQPHWRLQTAYETEPSLTHKRGKHEDSSELSNRATPATASLGTTPTRKHQVTDTWPTDTNGVYTGSGLILRTLVTALLSRGPRGLLS</sequence>
<comment type="caution">
    <text evidence="2">The sequence shown here is derived from an EMBL/GenBank/DDBJ whole genome shotgun (WGS) entry which is preliminary data.</text>
</comment>
<feature type="region of interest" description="Disordered" evidence="1">
    <location>
        <begin position="94"/>
        <end position="137"/>
    </location>
</feature>
<organism evidence="2 3">
    <name type="scientific">Umbra pygmaea</name>
    <name type="common">Eastern mudminnow</name>
    <dbReference type="NCBI Taxonomy" id="75934"/>
    <lineage>
        <taxon>Eukaryota</taxon>
        <taxon>Metazoa</taxon>
        <taxon>Chordata</taxon>
        <taxon>Craniata</taxon>
        <taxon>Vertebrata</taxon>
        <taxon>Euteleostomi</taxon>
        <taxon>Actinopterygii</taxon>
        <taxon>Neopterygii</taxon>
        <taxon>Teleostei</taxon>
        <taxon>Protacanthopterygii</taxon>
        <taxon>Esociformes</taxon>
        <taxon>Umbridae</taxon>
        <taxon>Umbra</taxon>
    </lineage>
</organism>
<evidence type="ECO:0000313" key="2">
    <source>
        <dbReference type="EMBL" id="KAL0973804.1"/>
    </source>
</evidence>
<evidence type="ECO:0000313" key="3">
    <source>
        <dbReference type="Proteomes" id="UP001557470"/>
    </source>
</evidence>
<dbReference type="AlphaFoldDB" id="A0ABD0WJT6"/>
<keyword evidence="3" id="KW-1185">Reference proteome</keyword>
<feature type="compositionally biased region" description="Polar residues" evidence="1">
    <location>
        <begin position="111"/>
        <end position="127"/>
    </location>
</feature>
<dbReference type="EMBL" id="JAGEUA010000006">
    <property type="protein sequence ID" value="KAL0973804.1"/>
    <property type="molecule type" value="Genomic_DNA"/>
</dbReference>
<reference evidence="2 3" key="1">
    <citation type="submission" date="2024-06" db="EMBL/GenBank/DDBJ databases">
        <authorList>
            <person name="Pan Q."/>
            <person name="Wen M."/>
            <person name="Jouanno E."/>
            <person name="Zahm M."/>
            <person name="Klopp C."/>
            <person name="Cabau C."/>
            <person name="Louis A."/>
            <person name="Berthelot C."/>
            <person name="Parey E."/>
            <person name="Roest Crollius H."/>
            <person name="Montfort J."/>
            <person name="Robinson-Rechavi M."/>
            <person name="Bouchez O."/>
            <person name="Lampietro C."/>
            <person name="Lopez Roques C."/>
            <person name="Donnadieu C."/>
            <person name="Postlethwait J."/>
            <person name="Bobe J."/>
            <person name="Verreycken H."/>
            <person name="Guiguen Y."/>
        </authorList>
    </citation>
    <scope>NUCLEOTIDE SEQUENCE [LARGE SCALE GENOMIC DNA]</scope>
    <source>
        <strain evidence="2">Up_M1</strain>
        <tissue evidence="2">Testis</tissue>
    </source>
</reference>
<name>A0ABD0WJT6_UMBPY</name>
<dbReference type="Proteomes" id="UP001557470">
    <property type="component" value="Unassembled WGS sequence"/>
</dbReference>